<dbReference type="GeneID" id="100570787"/>
<keyword evidence="1" id="KW-0175">Coiled coil</keyword>
<evidence type="ECO:0000313" key="4">
    <source>
        <dbReference type="Proteomes" id="UP000007819"/>
    </source>
</evidence>
<dbReference type="KEGG" id="api:100570787"/>
<protein>
    <submittedName>
        <fullName evidence="3">Uncharacterized protein</fullName>
    </submittedName>
</protein>
<feature type="compositionally biased region" description="Basic and acidic residues" evidence="2">
    <location>
        <begin position="112"/>
        <end position="130"/>
    </location>
</feature>
<reference evidence="4" key="1">
    <citation type="submission" date="2010-06" db="EMBL/GenBank/DDBJ databases">
        <authorList>
            <person name="Jiang H."/>
            <person name="Abraham K."/>
            <person name="Ali S."/>
            <person name="Alsbrooks S.L."/>
            <person name="Anim B.N."/>
            <person name="Anosike U.S."/>
            <person name="Attaway T."/>
            <person name="Bandaranaike D.P."/>
            <person name="Battles P.K."/>
            <person name="Bell S.N."/>
            <person name="Bell A.V."/>
            <person name="Beltran B."/>
            <person name="Bickham C."/>
            <person name="Bustamante Y."/>
            <person name="Caleb T."/>
            <person name="Canada A."/>
            <person name="Cardenas V."/>
            <person name="Carter K."/>
            <person name="Chacko J."/>
            <person name="Chandrabose M.N."/>
            <person name="Chavez D."/>
            <person name="Chavez A."/>
            <person name="Chen L."/>
            <person name="Chu H.-S."/>
            <person name="Claassen K.J."/>
            <person name="Cockrell R."/>
            <person name="Collins M."/>
            <person name="Cooper J.A."/>
            <person name="Cree A."/>
            <person name="Curry S.M."/>
            <person name="Da Y."/>
            <person name="Dao M.D."/>
            <person name="Das B."/>
            <person name="Davila M.-L."/>
            <person name="Davy-Carroll L."/>
            <person name="Denson S."/>
            <person name="Dinh H."/>
            <person name="Ebong V.E."/>
            <person name="Edwards J.R."/>
            <person name="Egan A."/>
            <person name="El-Daye J."/>
            <person name="Escobedo L."/>
            <person name="Fernandez S."/>
            <person name="Fernando P.R."/>
            <person name="Flagg N."/>
            <person name="Forbes L.D."/>
            <person name="Fowler R.G."/>
            <person name="Fu Q."/>
            <person name="Gabisi R.A."/>
            <person name="Ganer J."/>
            <person name="Garbino Pronczuk A."/>
            <person name="Garcia R.M."/>
            <person name="Garner T."/>
            <person name="Garrett T.E."/>
            <person name="Gonzalez D.A."/>
            <person name="Hamid H."/>
            <person name="Hawkins E.S."/>
            <person name="Hirani K."/>
            <person name="Hogues M.E."/>
            <person name="Hollins B."/>
            <person name="Hsiao C.-H."/>
            <person name="Jabil R."/>
            <person name="James M.L."/>
            <person name="Jhangiani S.N."/>
            <person name="Johnson B."/>
            <person name="Johnson Q."/>
            <person name="Joshi V."/>
            <person name="Kalu J.B."/>
            <person name="Kam C."/>
            <person name="Kashfia A."/>
            <person name="Keebler J."/>
            <person name="Kisamo H."/>
            <person name="Kovar C.L."/>
            <person name="Lago L.A."/>
            <person name="Lai C.-Y."/>
            <person name="Laidlaw J."/>
            <person name="Lara F."/>
            <person name="Le T.-K."/>
            <person name="Lee S.L."/>
            <person name="Legall F.H."/>
            <person name="Lemon S.J."/>
            <person name="Lewis L.R."/>
            <person name="Li B."/>
            <person name="Liu Y."/>
            <person name="Liu Y.-S."/>
            <person name="Lopez J."/>
            <person name="Lozado R.J."/>
            <person name="Lu J."/>
            <person name="Madu R.C."/>
            <person name="Maheshwari M."/>
            <person name="Maheshwari R."/>
            <person name="Malloy K."/>
            <person name="Martinez E."/>
            <person name="Mathew T."/>
            <person name="Mercado I.C."/>
            <person name="Mercado C."/>
            <person name="Meyer B."/>
            <person name="Montgomery K."/>
            <person name="Morgan M.B."/>
            <person name="Munidasa M."/>
            <person name="Nazareth L.V."/>
            <person name="Nelson J."/>
            <person name="Ng B.M."/>
            <person name="Nguyen N.B."/>
            <person name="Nguyen P.Q."/>
            <person name="Nguyen T."/>
            <person name="Obregon M."/>
            <person name="Okwuonu G.O."/>
            <person name="Onwere C.G."/>
            <person name="Orozco G."/>
            <person name="Parra A."/>
            <person name="Patel S."/>
            <person name="Patil S."/>
            <person name="Perez A."/>
            <person name="Perez Y."/>
            <person name="Pham C."/>
            <person name="Primus E.L."/>
            <person name="Pu L.-L."/>
            <person name="Puazo M."/>
            <person name="Qin X."/>
            <person name="Quiroz J.B."/>
            <person name="Reese J."/>
            <person name="Richards S."/>
            <person name="Rives C.M."/>
            <person name="Robberts R."/>
            <person name="Ruiz S.J."/>
            <person name="Ruiz M.J."/>
            <person name="Santibanez J."/>
            <person name="Schneider B.W."/>
            <person name="Sisson I."/>
            <person name="Smith M."/>
            <person name="Sodergren E."/>
            <person name="Song X.-Z."/>
            <person name="Song B.B."/>
            <person name="Summersgill H."/>
            <person name="Thelus R."/>
            <person name="Thornton R.D."/>
            <person name="Trejos Z.Y."/>
            <person name="Usmani K."/>
            <person name="Vattathil S."/>
            <person name="Villasana D."/>
            <person name="Walker D.L."/>
            <person name="Wang S."/>
            <person name="Wang K."/>
            <person name="White C.S."/>
            <person name="Williams A.C."/>
            <person name="Williamson J."/>
            <person name="Wilson K."/>
            <person name="Woghiren I.O."/>
            <person name="Woodworth J.R."/>
            <person name="Worley K.C."/>
            <person name="Wright R.A."/>
            <person name="Wu W."/>
            <person name="Young L."/>
            <person name="Zhang L."/>
            <person name="Zhang J."/>
            <person name="Zhu Y."/>
            <person name="Muzny D.M."/>
            <person name="Weinstock G."/>
            <person name="Gibbs R.A."/>
        </authorList>
    </citation>
    <scope>NUCLEOTIDE SEQUENCE [LARGE SCALE GENOMIC DNA]</scope>
    <source>
        <strain evidence="4">LSR1</strain>
    </source>
</reference>
<feature type="coiled-coil region" evidence="1">
    <location>
        <begin position="204"/>
        <end position="231"/>
    </location>
</feature>
<feature type="region of interest" description="Disordered" evidence="2">
    <location>
        <begin position="375"/>
        <end position="403"/>
    </location>
</feature>
<dbReference type="RefSeq" id="XP_003243018.1">
    <property type="nucleotide sequence ID" value="XM_003242970.4"/>
</dbReference>
<sequence>MCEPEVNICTNTNHDQALLYEQQNVNTELLELKEWTEQRMNKQMMLHDQMVVYYDRMLTKCNVYEEELERTRTENARFKFTAQCLMDKIKELTSTIVKKSSINSLNDDEVNDSNKYEDCNKDNDYDKDNDNDTDPIATYLEVCSKTLIDEVGAYKEQVDKETIELENLKDQLTRSLEKQMCIRKCVNELTVLSKNERMKWVEDELELRTTVDRLTAELVEVQQEMKRLQSVEAEISVKLTHRESEQDEHDEVVRSENARLQAQLGNSAIVEAKLRSKLHDLELEQSKRTEASKIQQEPYQVSFDSESIDGSSTSLIMYQNNLSRTSNDQMASFPDLGRGDDQLIPCLLSSTKSCAVAEDAQLSCSQSTNDDCQPSYLDSANDDHQSSCSTSTAVQGSTETASEPSLDVLKDHRLAELIKRYESHHDDNC</sequence>
<organism evidence="3 4">
    <name type="scientific">Acyrthosiphon pisum</name>
    <name type="common">Pea aphid</name>
    <dbReference type="NCBI Taxonomy" id="7029"/>
    <lineage>
        <taxon>Eukaryota</taxon>
        <taxon>Metazoa</taxon>
        <taxon>Ecdysozoa</taxon>
        <taxon>Arthropoda</taxon>
        <taxon>Hexapoda</taxon>
        <taxon>Insecta</taxon>
        <taxon>Pterygota</taxon>
        <taxon>Neoptera</taxon>
        <taxon>Paraneoptera</taxon>
        <taxon>Hemiptera</taxon>
        <taxon>Sternorrhyncha</taxon>
        <taxon>Aphidomorpha</taxon>
        <taxon>Aphidoidea</taxon>
        <taxon>Aphididae</taxon>
        <taxon>Macrosiphini</taxon>
        <taxon>Acyrthosiphon</taxon>
    </lineage>
</organism>
<evidence type="ECO:0000256" key="2">
    <source>
        <dbReference type="SAM" id="MobiDB-lite"/>
    </source>
</evidence>
<evidence type="ECO:0000256" key="1">
    <source>
        <dbReference type="SAM" id="Coils"/>
    </source>
</evidence>
<keyword evidence="4" id="KW-1185">Reference proteome</keyword>
<accession>A0A8R2AG17</accession>
<feature type="coiled-coil region" evidence="1">
    <location>
        <begin position="151"/>
        <end position="178"/>
    </location>
</feature>
<reference evidence="3" key="2">
    <citation type="submission" date="2022-06" db="UniProtKB">
        <authorList>
            <consortium name="EnsemblMetazoa"/>
        </authorList>
    </citation>
    <scope>IDENTIFICATION</scope>
</reference>
<dbReference type="AlphaFoldDB" id="A0A8R2AG17"/>
<proteinExistence type="predicted"/>
<dbReference type="EnsemblMetazoa" id="XM_003242970.4">
    <property type="protein sequence ID" value="XP_003243018.1"/>
    <property type="gene ID" value="LOC100570787"/>
</dbReference>
<name>A0A8R2AG17_ACYPI</name>
<feature type="compositionally biased region" description="Polar residues" evidence="2">
    <location>
        <begin position="386"/>
        <end position="403"/>
    </location>
</feature>
<feature type="region of interest" description="Disordered" evidence="2">
    <location>
        <begin position="107"/>
        <end position="132"/>
    </location>
</feature>
<dbReference type="Proteomes" id="UP000007819">
    <property type="component" value="Chromosome X"/>
</dbReference>
<dbReference type="OrthoDB" id="6612253at2759"/>
<evidence type="ECO:0000313" key="3">
    <source>
        <dbReference type="EnsemblMetazoa" id="XP_003243018.1"/>
    </source>
</evidence>